<accession>A0ABR1IVD7</accession>
<reference evidence="2 3" key="1">
    <citation type="submission" date="2024-01" db="EMBL/GenBank/DDBJ databases">
        <title>A draft genome for the cacao thread blight pathogen Marasmiellus scandens.</title>
        <authorList>
            <person name="Baruah I.K."/>
            <person name="Leung J."/>
            <person name="Bukari Y."/>
            <person name="Amoako-Attah I."/>
            <person name="Meinhardt L.W."/>
            <person name="Bailey B.A."/>
            <person name="Cohen S.P."/>
        </authorList>
    </citation>
    <scope>NUCLEOTIDE SEQUENCE [LARGE SCALE GENOMIC DNA]</scope>
    <source>
        <strain evidence="2 3">GH-19</strain>
    </source>
</reference>
<sequence>MEDSDSDVESDPPPPPMSKHSSQKKARSHVKTHSKNAQEDDASEDSKASDVLDLDNEQGDNDAQRLFNEEAPQFVSCSRGRKESVVFSDDNVDQDPNGVDNSGAISVPTTSDSEGLSSDISQDEEEEIEEIPPPKSKSKTTLARAQWFEREWPIISNTNLPTSRATGTQAGTMSNAIIQSALNPSSNSDIAPAWLPRTEIVLKPHTDATCSYTIGMHSQILEMKAVIRLTQKIGLVKMVSDVTYCPLTTEGLEDIATASLIEAAKELGYDSEGDVAHCMESGEMDKYIKPLKAYMRFLLI</sequence>
<proteinExistence type="predicted"/>
<comment type="caution">
    <text evidence="2">The sequence shown here is derived from an EMBL/GenBank/DDBJ whole genome shotgun (WGS) entry which is preliminary data.</text>
</comment>
<gene>
    <name evidence="2" type="ORF">VKT23_016203</name>
</gene>
<feature type="compositionally biased region" description="Acidic residues" evidence="1">
    <location>
        <begin position="121"/>
        <end position="130"/>
    </location>
</feature>
<feature type="region of interest" description="Disordered" evidence="1">
    <location>
        <begin position="1"/>
        <end position="140"/>
    </location>
</feature>
<name>A0ABR1IVD7_9AGAR</name>
<feature type="compositionally biased region" description="Basic residues" evidence="1">
    <location>
        <begin position="21"/>
        <end position="34"/>
    </location>
</feature>
<evidence type="ECO:0000256" key="1">
    <source>
        <dbReference type="SAM" id="MobiDB-lite"/>
    </source>
</evidence>
<keyword evidence="3" id="KW-1185">Reference proteome</keyword>
<dbReference type="Proteomes" id="UP001498398">
    <property type="component" value="Unassembled WGS sequence"/>
</dbReference>
<evidence type="ECO:0000313" key="3">
    <source>
        <dbReference type="Proteomes" id="UP001498398"/>
    </source>
</evidence>
<organism evidence="2 3">
    <name type="scientific">Marasmiellus scandens</name>
    <dbReference type="NCBI Taxonomy" id="2682957"/>
    <lineage>
        <taxon>Eukaryota</taxon>
        <taxon>Fungi</taxon>
        <taxon>Dikarya</taxon>
        <taxon>Basidiomycota</taxon>
        <taxon>Agaricomycotina</taxon>
        <taxon>Agaricomycetes</taxon>
        <taxon>Agaricomycetidae</taxon>
        <taxon>Agaricales</taxon>
        <taxon>Marasmiineae</taxon>
        <taxon>Omphalotaceae</taxon>
        <taxon>Marasmiellus</taxon>
    </lineage>
</organism>
<protein>
    <submittedName>
        <fullName evidence="2">Uncharacterized protein</fullName>
    </submittedName>
</protein>
<feature type="compositionally biased region" description="Acidic residues" evidence="1">
    <location>
        <begin position="1"/>
        <end position="10"/>
    </location>
</feature>
<evidence type="ECO:0000313" key="2">
    <source>
        <dbReference type="EMBL" id="KAK7442233.1"/>
    </source>
</evidence>
<feature type="compositionally biased region" description="Polar residues" evidence="1">
    <location>
        <begin position="99"/>
        <end position="116"/>
    </location>
</feature>
<dbReference type="EMBL" id="JBANRG010000059">
    <property type="protein sequence ID" value="KAK7442233.1"/>
    <property type="molecule type" value="Genomic_DNA"/>
</dbReference>